<evidence type="ECO:0000256" key="1">
    <source>
        <dbReference type="ARBA" id="ARBA00001633"/>
    </source>
</evidence>
<dbReference type="InterPro" id="IPR013785">
    <property type="entry name" value="Aldolase_TIM"/>
</dbReference>
<comment type="caution">
    <text evidence="10">The sequence shown here is derived from an EMBL/GenBank/DDBJ whole genome shotgun (WGS) entry which is preliminary data.</text>
</comment>
<dbReference type="Pfam" id="PF00218">
    <property type="entry name" value="IGPS"/>
    <property type="match status" value="1"/>
</dbReference>
<dbReference type="GO" id="GO:0004425">
    <property type="term" value="F:indole-3-glycerol-phosphate synthase activity"/>
    <property type="evidence" value="ECO:0007669"/>
    <property type="project" value="UniProtKB-EC"/>
</dbReference>
<dbReference type="Gene3D" id="3.20.20.70">
    <property type="entry name" value="Aldolase class I"/>
    <property type="match status" value="1"/>
</dbReference>
<evidence type="ECO:0000256" key="3">
    <source>
        <dbReference type="ARBA" id="ARBA00012362"/>
    </source>
</evidence>
<dbReference type="InterPro" id="IPR013798">
    <property type="entry name" value="Indole-3-glycerol_P_synth_dom"/>
</dbReference>
<dbReference type="PANTHER" id="PTHR22854">
    <property type="entry name" value="TRYPTOPHAN BIOSYNTHESIS PROTEIN"/>
    <property type="match status" value="1"/>
</dbReference>
<dbReference type="FunFam" id="3.20.20.70:FF:000024">
    <property type="entry name" value="Indole-3-glycerol phosphate synthase"/>
    <property type="match status" value="1"/>
</dbReference>
<keyword evidence="7" id="KW-0057">Aromatic amino acid biosynthesis</keyword>
<name>A0A1Y2K7H2_9PROT</name>
<dbReference type="CDD" id="cd00331">
    <property type="entry name" value="IGPS"/>
    <property type="match status" value="1"/>
</dbReference>
<feature type="domain" description="Indole-3-glycerol phosphate synthase" evidence="9">
    <location>
        <begin position="8"/>
        <end position="211"/>
    </location>
</feature>
<comment type="catalytic activity">
    <reaction evidence="1">
        <text>1-(2-carboxyphenylamino)-1-deoxy-D-ribulose 5-phosphate + H(+) = (1S,2R)-1-C-(indol-3-yl)glycerol 3-phosphate + CO2 + H2O</text>
        <dbReference type="Rhea" id="RHEA:23476"/>
        <dbReference type="ChEBI" id="CHEBI:15377"/>
        <dbReference type="ChEBI" id="CHEBI:15378"/>
        <dbReference type="ChEBI" id="CHEBI:16526"/>
        <dbReference type="ChEBI" id="CHEBI:58613"/>
        <dbReference type="ChEBI" id="CHEBI:58866"/>
        <dbReference type="EC" id="4.1.1.48"/>
    </reaction>
</comment>
<dbReference type="InterPro" id="IPR045186">
    <property type="entry name" value="Indole-3-glycerol_P_synth"/>
</dbReference>
<dbReference type="InterPro" id="IPR011060">
    <property type="entry name" value="RibuloseP-bd_barrel"/>
</dbReference>
<dbReference type="STRING" id="1434232.MAIT1_03432"/>
<comment type="pathway">
    <text evidence="2">Amino-acid biosynthesis; L-tryptophan biosynthesis; L-tryptophan from chorismate: step 4/5.</text>
</comment>
<dbReference type="EMBL" id="LVJN01000018">
    <property type="protein sequence ID" value="OSM05267.1"/>
    <property type="molecule type" value="Genomic_DNA"/>
</dbReference>
<evidence type="ECO:0000313" key="11">
    <source>
        <dbReference type="Proteomes" id="UP000194003"/>
    </source>
</evidence>
<dbReference type="GO" id="GO:0004640">
    <property type="term" value="F:phosphoribosylanthranilate isomerase activity"/>
    <property type="evidence" value="ECO:0007669"/>
    <property type="project" value="TreeGrafter"/>
</dbReference>
<keyword evidence="5" id="KW-0210">Decarboxylase</keyword>
<evidence type="ECO:0000256" key="2">
    <source>
        <dbReference type="ARBA" id="ARBA00004696"/>
    </source>
</evidence>
<keyword evidence="11" id="KW-1185">Reference proteome</keyword>
<evidence type="ECO:0000256" key="8">
    <source>
        <dbReference type="ARBA" id="ARBA00023239"/>
    </source>
</evidence>
<dbReference type="Proteomes" id="UP000194003">
    <property type="component" value="Unassembled WGS sequence"/>
</dbReference>
<evidence type="ECO:0000259" key="9">
    <source>
        <dbReference type="Pfam" id="PF00218"/>
    </source>
</evidence>
<dbReference type="SUPFAM" id="SSF51366">
    <property type="entry name" value="Ribulose-phoshate binding barrel"/>
    <property type="match status" value="1"/>
</dbReference>
<evidence type="ECO:0000256" key="6">
    <source>
        <dbReference type="ARBA" id="ARBA00022822"/>
    </source>
</evidence>
<evidence type="ECO:0000256" key="5">
    <source>
        <dbReference type="ARBA" id="ARBA00022793"/>
    </source>
</evidence>
<dbReference type="UniPathway" id="UPA00035">
    <property type="reaction ID" value="UER00043"/>
</dbReference>
<accession>A0A1Y2K7H2</accession>
<keyword evidence="6" id="KW-0822">Tryptophan biosynthesis</keyword>
<organism evidence="10 11">
    <name type="scientific">Magnetofaba australis IT-1</name>
    <dbReference type="NCBI Taxonomy" id="1434232"/>
    <lineage>
        <taxon>Bacteria</taxon>
        <taxon>Pseudomonadati</taxon>
        <taxon>Pseudomonadota</taxon>
        <taxon>Magnetococcia</taxon>
        <taxon>Magnetococcales</taxon>
        <taxon>Magnetococcaceae</taxon>
        <taxon>Magnetofaba</taxon>
    </lineage>
</organism>
<dbReference type="EC" id="4.1.1.48" evidence="3"/>
<keyword evidence="4" id="KW-0028">Amino-acid biosynthesis</keyword>
<protein>
    <recommendedName>
        <fullName evidence="3">indole-3-glycerol-phosphate synthase</fullName>
        <ecNumber evidence="3">4.1.1.48</ecNumber>
    </recommendedName>
</protein>
<dbReference type="NCBIfam" id="NF001377">
    <property type="entry name" value="PRK00278.2-4"/>
    <property type="match status" value="1"/>
</dbReference>
<keyword evidence="8" id="KW-0456">Lyase</keyword>
<evidence type="ECO:0000313" key="10">
    <source>
        <dbReference type="EMBL" id="OSM05267.1"/>
    </source>
</evidence>
<dbReference type="GO" id="GO:0000162">
    <property type="term" value="P:L-tryptophan biosynthetic process"/>
    <property type="evidence" value="ECO:0007669"/>
    <property type="project" value="UniProtKB-UniPathway"/>
</dbReference>
<evidence type="ECO:0000256" key="4">
    <source>
        <dbReference type="ARBA" id="ARBA00022605"/>
    </source>
</evidence>
<proteinExistence type="predicted"/>
<gene>
    <name evidence="10" type="ORF">MAIT1_03432</name>
</gene>
<reference evidence="10 11" key="1">
    <citation type="journal article" date="2016" name="BMC Genomics">
        <title>Combined genomic and structural analyses of a cultured magnetotactic bacterium reveals its niche adaptation to a dynamic environment.</title>
        <authorList>
            <person name="Araujo A.C."/>
            <person name="Morillo V."/>
            <person name="Cypriano J."/>
            <person name="Teixeira L.C."/>
            <person name="Leao P."/>
            <person name="Lyra S."/>
            <person name="Almeida L.G."/>
            <person name="Bazylinski D.A."/>
            <person name="Vasconcellos A.T."/>
            <person name="Abreu F."/>
            <person name="Lins U."/>
        </authorList>
    </citation>
    <scope>NUCLEOTIDE SEQUENCE [LARGE SCALE GENOMIC DNA]</scope>
    <source>
        <strain evidence="10 11">IT-1</strain>
    </source>
</reference>
<evidence type="ECO:0000256" key="7">
    <source>
        <dbReference type="ARBA" id="ARBA00023141"/>
    </source>
</evidence>
<dbReference type="PANTHER" id="PTHR22854:SF2">
    <property type="entry name" value="INDOLE-3-GLYCEROL-PHOSPHATE SYNTHASE"/>
    <property type="match status" value="1"/>
</dbReference>
<dbReference type="AlphaFoldDB" id="A0A1Y2K7H2"/>
<sequence length="224" mass="23997">MEKAGLGENAVIAEVKMASPSKGRIFPAEKKFDPAAIAAGYAEHGAACISCLTDHDFFQGHEEYLTAIRESVAAPVLRKDFLYDPYQVLEARAMGADAILLIMAVLSVPQAQELEAAALDQGLDVLVEVHDEAELDAAHELKTPLMGVNNRNLRTFETSLETTVRLGERAEKSRLLVSESGIHSATDIRMLNAHGVRAFLIGEAFMKSGDPGPALGALLSEAAV</sequence>